<feature type="region of interest" description="Disordered" evidence="1">
    <location>
        <begin position="83"/>
        <end position="119"/>
    </location>
</feature>
<accession>A0A8D2LTU6</accession>
<evidence type="ECO:0000313" key="3">
    <source>
        <dbReference type="Proteomes" id="UP000694545"/>
    </source>
</evidence>
<feature type="compositionally biased region" description="Low complexity" evidence="1">
    <location>
        <begin position="1"/>
        <end position="29"/>
    </location>
</feature>
<feature type="region of interest" description="Disordered" evidence="1">
    <location>
        <begin position="1"/>
        <end position="30"/>
    </location>
</feature>
<evidence type="ECO:0000256" key="1">
    <source>
        <dbReference type="SAM" id="MobiDB-lite"/>
    </source>
</evidence>
<proteinExistence type="predicted"/>
<keyword evidence="3" id="KW-1185">Reference proteome</keyword>
<dbReference type="Proteomes" id="UP000694545">
    <property type="component" value="Unplaced"/>
</dbReference>
<sequence>MAGPRGARAARPGGSGPRTAGSLARSLARSRPRPLAPLHVCFRRANAALEARTAELVRQAEEVLVSAAPGAALWHLGHWKVHPNPNPFDPSLQRDQQEKLSRPVSTPMELFDEEAKHQR</sequence>
<dbReference type="Ensembl" id="ENSVKKT00000027352.1">
    <property type="protein sequence ID" value="ENSVKKP00000026697.1"/>
    <property type="gene ID" value="ENSVKKG00000017409.1"/>
</dbReference>
<protein>
    <submittedName>
        <fullName evidence="2">Uncharacterized protein</fullName>
    </submittedName>
</protein>
<organism evidence="2 3">
    <name type="scientific">Varanus komodoensis</name>
    <name type="common">Komodo dragon</name>
    <dbReference type="NCBI Taxonomy" id="61221"/>
    <lineage>
        <taxon>Eukaryota</taxon>
        <taxon>Metazoa</taxon>
        <taxon>Chordata</taxon>
        <taxon>Craniata</taxon>
        <taxon>Vertebrata</taxon>
        <taxon>Euteleostomi</taxon>
        <taxon>Lepidosauria</taxon>
        <taxon>Squamata</taxon>
        <taxon>Bifurcata</taxon>
        <taxon>Unidentata</taxon>
        <taxon>Episquamata</taxon>
        <taxon>Toxicofera</taxon>
        <taxon>Anguimorpha</taxon>
        <taxon>Paleoanguimorpha</taxon>
        <taxon>Varanoidea</taxon>
        <taxon>Varanidae</taxon>
        <taxon>Varanus</taxon>
    </lineage>
</organism>
<reference evidence="2" key="1">
    <citation type="submission" date="2025-08" db="UniProtKB">
        <authorList>
            <consortium name="Ensembl"/>
        </authorList>
    </citation>
    <scope>IDENTIFICATION</scope>
</reference>
<evidence type="ECO:0000313" key="2">
    <source>
        <dbReference type="Ensembl" id="ENSVKKP00000026697.1"/>
    </source>
</evidence>
<name>A0A8D2LTU6_VARKO</name>
<reference evidence="2" key="2">
    <citation type="submission" date="2025-09" db="UniProtKB">
        <authorList>
            <consortium name="Ensembl"/>
        </authorList>
    </citation>
    <scope>IDENTIFICATION</scope>
</reference>
<dbReference type="AlphaFoldDB" id="A0A8D2LTU6"/>